<evidence type="ECO:0000313" key="2">
    <source>
        <dbReference type="EMBL" id="OGC82980.1"/>
    </source>
</evidence>
<name>A0A1F4XMX2_9BACT</name>
<feature type="transmembrane region" description="Helical" evidence="1">
    <location>
        <begin position="6"/>
        <end position="30"/>
    </location>
</feature>
<accession>A0A1F4XMX2</accession>
<organism evidence="2 3">
    <name type="scientific">Candidatus Adlerbacteria bacterium RIFCSPHIGHO2_02_FULL_52_17</name>
    <dbReference type="NCBI Taxonomy" id="1797240"/>
    <lineage>
        <taxon>Bacteria</taxon>
        <taxon>Candidatus Adleribacteriota</taxon>
    </lineage>
</organism>
<sequence length="182" mass="18932">MKFLLGGLYIGFGFFIDFFQFMLAQAFVALGAGLQAITPVGGGLAGTGAGCAVGWSLATDILTGITGCIQGGIIGAAGGVVASIFGTGIGIALAYIISVCITLSFGTMLVTLLWFSGMRYPGSTLGVYIAEIFPLVNIAPGWGIYAARCVYKHYTKESVRQVTNKIAPHNNTFPPKEYEAAA</sequence>
<keyword evidence="1" id="KW-1133">Transmembrane helix</keyword>
<dbReference type="EMBL" id="MEWU01000032">
    <property type="protein sequence ID" value="OGC82980.1"/>
    <property type="molecule type" value="Genomic_DNA"/>
</dbReference>
<comment type="caution">
    <text evidence="2">The sequence shown here is derived from an EMBL/GenBank/DDBJ whole genome shotgun (WGS) entry which is preliminary data.</text>
</comment>
<proteinExistence type="predicted"/>
<reference evidence="2 3" key="1">
    <citation type="journal article" date="2016" name="Nat. Commun.">
        <title>Thousands of microbial genomes shed light on interconnected biogeochemical processes in an aquifer system.</title>
        <authorList>
            <person name="Anantharaman K."/>
            <person name="Brown C.T."/>
            <person name="Hug L.A."/>
            <person name="Sharon I."/>
            <person name="Castelle C.J."/>
            <person name="Probst A.J."/>
            <person name="Thomas B.C."/>
            <person name="Singh A."/>
            <person name="Wilkins M.J."/>
            <person name="Karaoz U."/>
            <person name="Brodie E.L."/>
            <person name="Williams K.H."/>
            <person name="Hubbard S.S."/>
            <person name="Banfield J.F."/>
        </authorList>
    </citation>
    <scope>NUCLEOTIDE SEQUENCE [LARGE SCALE GENOMIC DNA]</scope>
</reference>
<protein>
    <submittedName>
        <fullName evidence="2">Uncharacterized protein</fullName>
    </submittedName>
</protein>
<evidence type="ECO:0000313" key="3">
    <source>
        <dbReference type="Proteomes" id="UP000177564"/>
    </source>
</evidence>
<evidence type="ECO:0000256" key="1">
    <source>
        <dbReference type="SAM" id="Phobius"/>
    </source>
</evidence>
<feature type="transmembrane region" description="Helical" evidence="1">
    <location>
        <begin position="64"/>
        <end position="85"/>
    </location>
</feature>
<dbReference type="AlphaFoldDB" id="A0A1F4XMX2"/>
<feature type="transmembrane region" description="Helical" evidence="1">
    <location>
        <begin position="127"/>
        <end position="151"/>
    </location>
</feature>
<dbReference type="Proteomes" id="UP000177564">
    <property type="component" value="Unassembled WGS sequence"/>
</dbReference>
<keyword evidence="1" id="KW-0812">Transmembrane</keyword>
<dbReference type="STRING" id="1797240.A3D68_00870"/>
<gene>
    <name evidence="2" type="ORF">A3D68_00870</name>
</gene>
<keyword evidence="1" id="KW-0472">Membrane</keyword>
<feature type="transmembrane region" description="Helical" evidence="1">
    <location>
        <begin position="92"/>
        <end position="115"/>
    </location>
</feature>